<evidence type="ECO:0000313" key="2">
    <source>
        <dbReference type="Proteomes" id="UP000006671"/>
    </source>
</evidence>
<keyword evidence="2" id="KW-1185">Reference proteome</keyword>
<dbReference type="RefSeq" id="XP_002679054.1">
    <property type="nucleotide sequence ID" value="XM_002679008.1"/>
</dbReference>
<dbReference type="Proteomes" id="UP000006671">
    <property type="component" value="Unassembled WGS sequence"/>
</dbReference>
<dbReference type="KEGG" id="ngr:NAEGRDRAFT_57566"/>
<dbReference type="VEuPathDB" id="AmoebaDB:NAEGRDRAFT_57566"/>
<dbReference type="EMBL" id="GG738859">
    <property type="protein sequence ID" value="EFC46310.1"/>
    <property type="molecule type" value="Genomic_DNA"/>
</dbReference>
<organism evidence="2">
    <name type="scientific">Naegleria gruberi</name>
    <name type="common">Amoeba</name>
    <dbReference type="NCBI Taxonomy" id="5762"/>
    <lineage>
        <taxon>Eukaryota</taxon>
        <taxon>Discoba</taxon>
        <taxon>Heterolobosea</taxon>
        <taxon>Tetramitia</taxon>
        <taxon>Eutetramitia</taxon>
        <taxon>Vahlkampfiidae</taxon>
        <taxon>Naegleria</taxon>
    </lineage>
</organism>
<dbReference type="AlphaFoldDB" id="D2V9V1"/>
<accession>D2V9V1</accession>
<dbReference type="GeneID" id="8851376"/>
<protein>
    <submittedName>
        <fullName evidence="1">Uncharacterized protein</fullName>
    </submittedName>
</protein>
<evidence type="ECO:0000313" key="1">
    <source>
        <dbReference type="EMBL" id="EFC46310.1"/>
    </source>
</evidence>
<name>D2V9V1_NAEGR</name>
<gene>
    <name evidence="1" type="ORF">NAEGRDRAFT_57566</name>
</gene>
<sequence>MSDDDDVEIVEVSNDVFNVAEKLKNQLKDARFQYDKLKVGNCPKHDHCIILDPILTNQRPINRYCHSEEELRNITPLPDNGEKQRVTLLFDELIKLWEILIVNLKEELQENSAKTLTKLIEQIKLEIIQESKNICRAPIASKFIVIILNNISIFDESFLNELFTIWEPRISEILNNSKKFPIEKRTLYDIEFYFGKFLLKKLNLTSGESLDTKILEKSLIENYNELKCYTEDLIK</sequence>
<reference evidence="1 2" key="1">
    <citation type="journal article" date="2010" name="Cell">
        <title>The genome of Naegleria gruberi illuminates early eukaryotic versatility.</title>
        <authorList>
            <person name="Fritz-Laylin L.K."/>
            <person name="Prochnik S.E."/>
            <person name="Ginger M.L."/>
            <person name="Dacks J.B."/>
            <person name="Carpenter M.L."/>
            <person name="Field M.C."/>
            <person name="Kuo A."/>
            <person name="Paredez A."/>
            <person name="Chapman J."/>
            <person name="Pham J."/>
            <person name="Shu S."/>
            <person name="Neupane R."/>
            <person name="Cipriano M."/>
            <person name="Mancuso J."/>
            <person name="Tu H."/>
            <person name="Salamov A."/>
            <person name="Lindquist E."/>
            <person name="Shapiro H."/>
            <person name="Lucas S."/>
            <person name="Grigoriev I.V."/>
            <person name="Cande W.Z."/>
            <person name="Fulton C."/>
            <person name="Rokhsar D.S."/>
            <person name="Dawson S.C."/>
        </authorList>
    </citation>
    <scope>NUCLEOTIDE SEQUENCE [LARGE SCALE GENOMIC DNA]</scope>
    <source>
        <strain evidence="1 2">NEG-M</strain>
    </source>
</reference>
<proteinExistence type="predicted"/>
<dbReference type="InParanoid" id="D2V9V1"/>